<dbReference type="AlphaFoldDB" id="A0A090YUG3"/>
<comment type="caution">
    <text evidence="2">The sequence shown here is derived from an EMBL/GenBank/DDBJ whole genome shotgun (WGS) entry which is preliminary data.</text>
</comment>
<protein>
    <submittedName>
        <fullName evidence="2 3">Lipase</fullName>
    </submittedName>
</protein>
<name>A0A090YUG3_9BACI</name>
<dbReference type="GO" id="GO:0006629">
    <property type="term" value="P:lipid metabolic process"/>
    <property type="evidence" value="ECO:0007669"/>
    <property type="project" value="InterPro"/>
</dbReference>
<evidence type="ECO:0000259" key="1">
    <source>
        <dbReference type="Pfam" id="PF01764"/>
    </source>
</evidence>
<evidence type="ECO:0000313" key="5">
    <source>
        <dbReference type="Proteomes" id="UP000264294"/>
    </source>
</evidence>
<organism evidence="2 4">
    <name type="scientific">Bacillus clarus</name>
    <dbReference type="NCBI Taxonomy" id="2338372"/>
    <lineage>
        <taxon>Bacteria</taxon>
        <taxon>Bacillati</taxon>
        <taxon>Bacillota</taxon>
        <taxon>Bacilli</taxon>
        <taxon>Bacillales</taxon>
        <taxon>Bacillaceae</taxon>
        <taxon>Bacillus</taxon>
        <taxon>Bacillus cereus group</taxon>
    </lineage>
</organism>
<dbReference type="PATRIC" id="fig|1405.8.peg.5657"/>
<keyword evidence="5" id="KW-1185">Reference proteome</keyword>
<dbReference type="EMBL" id="JMQC01000009">
    <property type="protein sequence ID" value="KFM95725.1"/>
    <property type="molecule type" value="Genomic_DNA"/>
</dbReference>
<reference evidence="2 4" key="1">
    <citation type="submission" date="2014-04" db="EMBL/GenBank/DDBJ databases">
        <authorList>
            <person name="Bishop-Lilly K.A."/>
            <person name="Broomall S.M."/>
            <person name="Chain P.S."/>
            <person name="Chertkov O."/>
            <person name="Coyne S.R."/>
            <person name="Daligault H.E."/>
            <person name="Davenport K.W."/>
            <person name="Erkkila T."/>
            <person name="Frey K.G."/>
            <person name="Gibbons H.S."/>
            <person name="Gu W."/>
            <person name="Jaissle J."/>
            <person name="Johnson S.L."/>
            <person name="Koroleva G.I."/>
            <person name="Ladner J.T."/>
            <person name="Lo C.-C."/>
            <person name="Minogue T.D."/>
            <person name="Munk C."/>
            <person name="Palacios G.F."/>
            <person name="Redden C.L."/>
            <person name="Rosenzweig C.N."/>
            <person name="Scholz M.B."/>
            <person name="Teshima H."/>
            <person name="Xu Y."/>
        </authorList>
    </citation>
    <scope>NUCLEOTIDE SEQUENCE [LARGE SCALE GENOMIC DNA]</scope>
    <source>
        <strain evidence="2 4">BHP</strain>
    </source>
</reference>
<dbReference type="Proteomes" id="UP000029389">
    <property type="component" value="Unassembled WGS sequence"/>
</dbReference>
<dbReference type="EMBL" id="QVOD01000046">
    <property type="protein sequence ID" value="RFT63503.1"/>
    <property type="molecule type" value="Genomic_DNA"/>
</dbReference>
<proteinExistence type="predicted"/>
<evidence type="ECO:0000313" key="4">
    <source>
        <dbReference type="Proteomes" id="UP000029389"/>
    </source>
</evidence>
<dbReference type="Gene3D" id="3.40.50.1820">
    <property type="entry name" value="alpha/beta hydrolase"/>
    <property type="match status" value="1"/>
</dbReference>
<dbReference type="InterPro" id="IPR029058">
    <property type="entry name" value="AB_hydrolase_fold"/>
</dbReference>
<dbReference type="InterPro" id="IPR002921">
    <property type="entry name" value="Fungal_lipase-type"/>
</dbReference>
<reference evidence="3 5" key="2">
    <citation type="submission" date="2018-08" db="EMBL/GenBank/DDBJ databases">
        <title>Bacillus clarus sp. nov. strain PS00077A.</title>
        <authorList>
            <person name="Mendez Acevedo M."/>
            <person name="Carroll L."/>
            <person name="Mukherjee M."/>
            <person name="Wiedmann M."/>
            <person name="Kovac J."/>
        </authorList>
    </citation>
    <scope>NUCLEOTIDE SEQUENCE [LARGE SCALE GENOMIC DNA]</scope>
    <source>
        <strain evidence="3 5">PS00077A</strain>
    </source>
</reference>
<feature type="domain" description="Fungal lipase-type" evidence="1">
    <location>
        <begin position="136"/>
        <end position="206"/>
    </location>
</feature>
<dbReference type="Pfam" id="PF01764">
    <property type="entry name" value="Lipase_3"/>
    <property type="match status" value="1"/>
</dbReference>
<gene>
    <name evidence="3" type="ORF">D0U04_24845</name>
    <name evidence="2" type="ORF">DJ93_5481</name>
</gene>
<evidence type="ECO:0000313" key="2">
    <source>
        <dbReference type="EMBL" id="KFM95725.1"/>
    </source>
</evidence>
<accession>A0A090YUG3</accession>
<evidence type="ECO:0000313" key="3">
    <source>
        <dbReference type="EMBL" id="RFT63503.1"/>
    </source>
</evidence>
<dbReference type="RefSeq" id="WP_042984575.1">
    <property type="nucleotide sequence ID" value="NZ_JMQC01000009.1"/>
</dbReference>
<sequence>MENNEKQEPIKRLKVATDWGKLELAGKDIYDYRARRYPYNKSTEQDNTERLKANFNAELIDHKVDENTGFAAYAFKDKTTGEIVISYVGTEDGTDAKTDGEIGIHNITGANKIALGDWNEDLAVKQYDQGDLFYMKIKHNNPDAEISVTGHSLGGGIADTVALRHREDNIEALTLNPAPVLKRDVEKFGDGFDMKNIRNIINENDPLHIGIKAADFTVPGRMYIVPNQAWHSYAFTEEDYGKNDKLIWCDKLPSSNDTGFDGIPGFLELAQSSGALYTGTIYKVFDRKVSPVEEAVGGSVVEFILKGTPLTPFIATLFMYSDGVQAAGEIRKIKGQVEESISRLNKKYEGLKSQVTIEAIKFSMAASIEIKSKVDAAIDFIETKLATCKEKVLEVLTSVFNAAIDVFVGALMVYLNPGEIMAIAREVAPSLLKDIVDVFKGDFVMDTNITAVVESHIRSHRQSLLNLFMNDSRKGIDRSLLGEISKDVKELAKDLRQLNEDVSSAVTSMMAKDEELGAVAYY</sequence>
<dbReference type="Proteomes" id="UP000264294">
    <property type="component" value="Unassembled WGS sequence"/>
</dbReference>
<dbReference type="SUPFAM" id="SSF53474">
    <property type="entry name" value="alpha/beta-Hydrolases"/>
    <property type="match status" value="1"/>
</dbReference>